<dbReference type="PANTHER" id="PTHR42815">
    <property type="entry name" value="FAD-BINDING, PUTATIVE (AFU_ORTHOLOGUE AFUA_6G07600)-RELATED"/>
    <property type="match status" value="1"/>
</dbReference>
<dbReference type="SUPFAM" id="SSF50475">
    <property type="entry name" value="FMN-binding split barrel"/>
    <property type="match status" value="2"/>
</dbReference>
<dbReference type="PANTHER" id="PTHR42815:SF2">
    <property type="entry name" value="FAD-BINDING, PUTATIVE (AFU_ORTHOLOGUE AFUA_6G07600)-RELATED"/>
    <property type="match status" value="1"/>
</dbReference>
<feature type="region of interest" description="Disordered" evidence="1">
    <location>
        <begin position="279"/>
        <end position="301"/>
    </location>
</feature>
<accession>A0A1G7KZX5</accession>
<dbReference type="InterPro" id="IPR011576">
    <property type="entry name" value="Pyridox_Oxase_N"/>
</dbReference>
<name>A0A1G7KZX5_9BACT</name>
<dbReference type="AlphaFoldDB" id="A0A1G7KZX5"/>
<feature type="domain" description="Pyridoxamine 5'-phosphate oxidase N-terminal" evidence="2">
    <location>
        <begin position="34"/>
        <end position="123"/>
    </location>
</feature>
<evidence type="ECO:0000313" key="4">
    <source>
        <dbReference type="Proteomes" id="UP000182427"/>
    </source>
</evidence>
<dbReference type="Gene3D" id="2.30.110.10">
    <property type="entry name" value="Electron Transport, Fmn-binding Protein, Chain A"/>
    <property type="match status" value="2"/>
</dbReference>
<dbReference type="EMBL" id="LT629690">
    <property type="protein sequence ID" value="SDF42656.1"/>
    <property type="molecule type" value="Genomic_DNA"/>
</dbReference>
<sequence>MHSQYHSGERKAQQLAGEQDIADAREGMVRPAIPRQVFEWLREQTLLAVATMDAAGTLWATVVPGKPGFLQPDANGTHLWIERAMPHAVLADLKSGGNIGLLAIDLNSRQRMRINGTATALPAGLHVSVQEAFFNCPKYITRRTALPSAANNETAEHEGSRLLGEHLQLLSETDVLFLATTHPERGLDVSHRGGDPGFVQLLPDGRIRLPDYTGNSLFNSIGNLLVDSRIAIAIPNLHSGSILQITGTATIAWHDRDEDDSTGGTHRFVDITPIAWRTEEGGPVSRGASELSPFNPHPHAA</sequence>
<evidence type="ECO:0000256" key="1">
    <source>
        <dbReference type="SAM" id="MobiDB-lite"/>
    </source>
</evidence>
<proteinExistence type="predicted"/>
<protein>
    <recommendedName>
        <fullName evidence="2">Pyridoxamine 5'-phosphate oxidase N-terminal domain-containing protein</fullName>
    </recommendedName>
</protein>
<keyword evidence="4" id="KW-1185">Reference proteome</keyword>
<evidence type="ECO:0000259" key="2">
    <source>
        <dbReference type="Pfam" id="PF01243"/>
    </source>
</evidence>
<reference evidence="3 4" key="1">
    <citation type="submission" date="2016-10" db="EMBL/GenBank/DDBJ databases">
        <authorList>
            <person name="de Groot N.N."/>
        </authorList>
    </citation>
    <scope>NUCLEOTIDE SEQUENCE [LARGE SCALE GENOMIC DNA]</scope>
    <source>
        <strain evidence="3 4">GAS232</strain>
    </source>
</reference>
<gene>
    <name evidence="3" type="ORF">SAMN05444167_2374</name>
</gene>
<dbReference type="Proteomes" id="UP000182427">
    <property type="component" value="Chromosome I"/>
</dbReference>
<dbReference type="Pfam" id="PF01243">
    <property type="entry name" value="PNPOx_N"/>
    <property type="match status" value="1"/>
</dbReference>
<dbReference type="OrthoDB" id="9796486at2"/>
<dbReference type="InterPro" id="IPR012349">
    <property type="entry name" value="Split_barrel_FMN-bd"/>
</dbReference>
<dbReference type="RefSeq" id="WP_156785108.1">
    <property type="nucleotide sequence ID" value="NZ_LT629690.1"/>
</dbReference>
<evidence type="ECO:0000313" key="3">
    <source>
        <dbReference type="EMBL" id="SDF42656.1"/>
    </source>
</evidence>
<organism evidence="3 4">
    <name type="scientific">Terriglobus roseus</name>
    <dbReference type="NCBI Taxonomy" id="392734"/>
    <lineage>
        <taxon>Bacteria</taxon>
        <taxon>Pseudomonadati</taxon>
        <taxon>Acidobacteriota</taxon>
        <taxon>Terriglobia</taxon>
        <taxon>Terriglobales</taxon>
        <taxon>Acidobacteriaceae</taxon>
        <taxon>Terriglobus</taxon>
    </lineage>
</organism>